<dbReference type="EMBL" id="MU150303">
    <property type="protein sequence ID" value="KAF9460157.1"/>
    <property type="molecule type" value="Genomic_DNA"/>
</dbReference>
<comment type="caution">
    <text evidence="2">The sequence shown here is derived from an EMBL/GenBank/DDBJ whole genome shotgun (WGS) entry which is preliminary data.</text>
</comment>
<dbReference type="Proteomes" id="UP000807353">
    <property type="component" value="Unassembled WGS sequence"/>
</dbReference>
<accession>A0A9P5XYK1</accession>
<protein>
    <submittedName>
        <fullName evidence="2">Uncharacterized protein</fullName>
    </submittedName>
</protein>
<dbReference type="AlphaFoldDB" id="A0A9P5XYK1"/>
<organism evidence="2 3">
    <name type="scientific">Collybia nuda</name>
    <dbReference type="NCBI Taxonomy" id="64659"/>
    <lineage>
        <taxon>Eukaryota</taxon>
        <taxon>Fungi</taxon>
        <taxon>Dikarya</taxon>
        <taxon>Basidiomycota</taxon>
        <taxon>Agaricomycotina</taxon>
        <taxon>Agaricomycetes</taxon>
        <taxon>Agaricomycetidae</taxon>
        <taxon>Agaricales</taxon>
        <taxon>Tricholomatineae</taxon>
        <taxon>Clitocybaceae</taxon>
        <taxon>Collybia</taxon>
    </lineage>
</organism>
<reference evidence="2" key="1">
    <citation type="submission" date="2020-11" db="EMBL/GenBank/DDBJ databases">
        <authorList>
            <consortium name="DOE Joint Genome Institute"/>
            <person name="Ahrendt S."/>
            <person name="Riley R."/>
            <person name="Andreopoulos W."/>
            <person name="Labutti K."/>
            <person name="Pangilinan J."/>
            <person name="Ruiz-Duenas F.J."/>
            <person name="Barrasa J.M."/>
            <person name="Sanchez-Garcia M."/>
            <person name="Camarero S."/>
            <person name="Miyauchi S."/>
            <person name="Serrano A."/>
            <person name="Linde D."/>
            <person name="Babiker R."/>
            <person name="Drula E."/>
            <person name="Ayuso-Fernandez I."/>
            <person name="Pacheco R."/>
            <person name="Padilla G."/>
            <person name="Ferreira P."/>
            <person name="Barriuso J."/>
            <person name="Kellner H."/>
            <person name="Castanera R."/>
            <person name="Alfaro M."/>
            <person name="Ramirez L."/>
            <person name="Pisabarro A.G."/>
            <person name="Kuo A."/>
            <person name="Tritt A."/>
            <person name="Lipzen A."/>
            <person name="He G."/>
            <person name="Yan M."/>
            <person name="Ng V."/>
            <person name="Cullen D."/>
            <person name="Martin F."/>
            <person name="Rosso M.-N."/>
            <person name="Henrissat B."/>
            <person name="Hibbett D."/>
            <person name="Martinez A.T."/>
            <person name="Grigoriev I.V."/>
        </authorList>
    </citation>
    <scope>NUCLEOTIDE SEQUENCE</scope>
    <source>
        <strain evidence="2">CBS 247.69</strain>
    </source>
</reference>
<evidence type="ECO:0000313" key="3">
    <source>
        <dbReference type="Proteomes" id="UP000807353"/>
    </source>
</evidence>
<sequence>MVCNPTAYRVPLPDNPKLRDALGEEIRHKLGLVASLVGESVAASLGLDIQKRDFLFKNGSWMDPGSPIDLSDALKEWENTPVRPGYSHTTTQSIDDLLKSKSRKSKKREAPPIAGPSSKRPRRRK</sequence>
<proteinExistence type="predicted"/>
<keyword evidence="3" id="KW-1185">Reference proteome</keyword>
<evidence type="ECO:0000313" key="2">
    <source>
        <dbReference type="EMBL" id="KAF9460157.1"/>
    </source>
</evidence>
<gene>
    <name evidence="2" type="ORF">BDZ94DRAFT_1311707</name>
</gene>
<feature type="region of interest" description="Disordered" evidence="1">
    <location>
        <begin position="81"/>
        <end position="125"/>
    </location>
</feature>
<evidence type="ECO:0000256" key="1">
    <source>
        <dbReference type="SAM" id="MobiDB-lite"/>
    </source>
</evidence>
<name>A0A9P5XYK1_9AGAR</name>